<dbReference type="InterPro" id="IPR011335">
    <property type="entry name" value="Restrct_endonuc-II-like"/>
</dbReference>
<sequence>MSAKVRLQARNPAASFLVQAPAGSGKTELLTQRILRLLAVVDAPEEILALTFTRKAAAEMRGRVLEALAMTEPVDPASHKMDTWRLAQAALARSNACGWHLEKHPSRLRMMTLDSFTHALASQMPLLSGFGRMPAACNYPLPLYREAAELAVEKMILRSPDRAAVLLLHQDHNSVALINLVAAMLGRRDQWLRDVQLHAGDTHALRAVLEDSLFAIMDERLQQCDALMPAGAKQELPALLAFAGSNRGDDDLAALSSWPAARITNLPQWQRLLPELMTANGLRKPGGINVRRGFPATKEHAATKQQFQQWLEQLAQIDGLEESFAALMTLPAEPRFAESQWQVLESLFSLLLAADTRLQRLFEQRGEADFIEIALRAMRALEDEAGNPTDLLLKLDYRIHHILVDEFQDTSLLQIRLLQSLTAGWQAADGYDRSLFMVGDPMQSIYRFRKAEVGLFLLASANRAGLPEVEKLTLERNFRSAPAIVDWVNRAFATIFPDEPDILLGAVEHAAADAALDHAGVVRLSLQQDDEQEAAAVVEAVRQELGKRTPAGKPQRIAILARSRKHLHSIMPALTAASIAYKAIDILPLNRRPEIRQMRALLRALLHAADRESWAALLRGPCCGLSTQALHGLLSGDARPVLSTLSDETRLAGIDADARDRVRFLIRALAPSLQAAGRVPLRGLLTCAWQRMGMPGLLSPEATGNIDAMLALIDELEEGGSIVFSLLDERLEKLYAEPSLLAGGDESPRVELLTMHGAKGLQWDVVILPGLGKKGSNSDTPVLAFADVPVQEGVHPLIAVRAAVRSSDAVYDLVRDVEKKRENNELARLLYVACTRAETTLLMFGEVSEKSGQAAAGSLLKLLLPDGIEDDCFGADRVEATQSEATTLSAKTPLLRMCSLPLLPDDLPVTAESETEYFWAGAEAAPVGNAMHAALQHVAERGIERWQAADSAAEVAQISRLLMAEGLSGRTLSDATARCEAALTRVLASNHAKRILSGEQSDAHCEWALSSHHGGFISHHVIDRSFIDADGVRWIIDYKTASHEGGDLQGFLAEESTRHAPQLQRYAAILGELEPQREIRAALYFPMLDALCEVPSAPAIEGESA</sequence>
<dbReference type="eggNOG" id="COG1074">
    <property type="taxonomic scope" value="Bacteria"/>
</dbReference>
<evidence type="ECO:0000256" key="2">
    <source>
        <dbReference type="ARBA" id="ARBA00022741"/>
    </source>
</evidence>
<keyword evidence="5 15" id="KW-0347">Helicase</keyword>
<keyword evidence="4 15" id="KW-0378">Hydrolase</keyword>
<comment type="catalytic activity">
    <reaction evidence="11">
        <text>Couples ATP hydrolysis with the unwinding of duplex DNA by translocating in the 3'-5' direction.</text>
        <dbReference type="EC" id="5.6.2.4"/>
    </reaction>
</comment>
<evidence type="ECO:0000256" key="5">
    <source>
        <dbReference type="ARBA" id="ARBA00022806"/>
    </source>
</evidence>
<accession>Q0F3C0</accession>
<evidence type="ECO:0000256" key="12">
    <source>
        <dbReference type="ARBA" id="ARBA00034808"/>
    </source>
</evidence>
<gene>
    <name evidence="18" type="ORF">SPV1_04353</name>
</gene>
<dbReference type="GO" id="GO:0005829">
    <property type="term" value="C:cytosol"/>
    <property type="evidence" value="ECO:0007669"/>
    <property type="project" value="TreeGrafter"/>
</dbReference>
<dbReference type="STRING" id="314344.AL013_13210"/>
<keyword evidence="7 15" id="KW-0067">ATP-binding</keyword>
<evidence type="ECO:0000256" key="15">
    <source>
        <dbReference type="PROSITE-ProRule" id="PRU00560"/>
    </source>
</evidence>
<keyword evidence="3" id="KW-0227">DNA damage</keyword>
<evidence type="ECO:0000256" key="1">
    <source>
        <dbReference type="ARBA" id="ARBA00022722"/>
    </source>
</evidence>
<evidence type="ECO:0000256" key="9">
    <source>
        <dbReference type="ARBA" id="ARBA00023204"/>
    </source>
</evidence>
<protein>
    <recommendedName>
        <fullName evidence="12">DNA 3'-5' helicase</fullName>
        <ecNumber evidence="12">5.6.2.4</ecNumber>
    </recommendedName>
    <alternativeName>
        <fullName evidence="13">DNA 3'-5' helicase II</fullName>
    </alternativeName>
</protein>
<keyword evidence="1" id="KW-0540">Nuclease</keyword>
<dbReference type="Gene3D" id="3.40.50.300">
    <property type="entry name" value="P-loop containing nucleotide triphosphate hydrolases"/>
    <property type="match status" value="4"/>
</dbReference>
<dbReference type="PROSITE" id="PS51198">
    <property type="entry name" value="UVRD_HELICASE_ATP_BIND"/>
    <property type="match status" value="1"/>
</dbReference>
<evidence type="ECO:0000256" key="7">
    <source>
        <dbReference type="ARBA" id="ARBA00022840"/>
    </source>
</evidence>
<dbReference type="PANTHER" id="PTHR11070">
    <property type="entry name" value="UVRD / RECB / PCRA DNA HELICASE FAMILY MEMBER"/>
    <property type="match status" value="1"/>
</dbReference>
<dbReference type="InParanoid" id="Q0F3C0"/>
<dbReference type="EMBL" id="AATS01000001">
    <property type="protein sequence ID" value="EAU56021.1"/>
    <property type="molecule type" value="Genomic_DNA"/>
</dbReference>
<dbReference type="PROSITE" id="PS51217">
    <property type="entry name" value="UVRD_HELICASE_CTER"/>
    <property type="match status" value="1"/>
</dbReference>
<keyword evidence="6" id="KW-0269">Exonuclease</keyword>
<evidence type="ECO:0000256" key="14">
    <source>
        <dbReference type="ARBA" id="ARBA00048988"/>
    </source>
</evidence>
<comment type="caution">
    <text evidence="18">The sequence shown here is derived from an EMBL/GenBank/DDBJ whole genome shotgun (WGS) entry which is preliminary data.</text>
</comment>
<feature type="domain" description="UvrD-like helicase ATP-binding" evidence="16">
    <location>
        <begin position="1"/>
        <end position="481"/>
    </location>
</feature>
<dbReference type="Proteomes" id="UP000005297">
    <property type="component" value="Unassembled WGS sequence"/>
</dbReference>
<evidence type="ECO:0000256" key="6">
    <source>
        <dbReference type="ARBA" id="ARBA00022839"/>
    </source>
</evidence>
<feature type="binding site" evidence="15">
    <location>
        <begin position="20"/>
        <end position="27"/>
    </location>
    <ligand>
        <name>ATP</name>
        <dbReference type="ChEBI" id="CHEBI:30616"/>
    </ligand>
</feature>
<evidence type="ECO:0000313" key="18">
    <source>
        <dbReference type="EMBL" id="EAU56021.1"/>
    </source>
</evidence>
<feature type="domain" description="UvrD-like helicase C-terminal" evidence="17">
    <location>
        <begin position="482"/>
        <end position="760"/>
    </location>
</feature>
<dbReference type="Pfam" id="PF00580">
    <property type="entry name" value="UvrD-helicase"/>
    <property type="match status" value="1"/>
</dbReference>
<dbReference type="RefSeq" id="WP_009851167.1">
    <property type="nucleotide sequence ID" value="NZ_DS022295.1"/>
</dbReference>
<organism evidence="18 19">
    <name type="scientific">Mariprofundus ferrooxydans PV-1</name>
    <dbReference type="NCBI Taxonomy" id="314345"/>
    <lineage>
        <taxon>Bacteria</taxon>
        <taxon>Pseudomonadati</taxon>
        <taxon>Pseudomonadota</taxon>
        <taxon>Candidatius Mariprofundia</taxon>
        <taxon>Mariprofundales</taxon>
        <taxon>Mariprofundaceae</taxon>
        <taxon>Mariprofundus</taxon>
    </lineage>
</organism>
<evidence type="ECO:0000259" key="16">
    <source>
        <dbReference type="PROSITE" id="PS51198"/>
    </source>
</evidence>
<dbReference type="GO" id="GO:0033202">
    <property type="term" value="C:DNA helicase complex"/>
    <property type="evidence" value="ECO:0007669"/>
    <property type="project" value="TreeGrafter"/>
</dbReference>
<comment type="catalytic activity">
    <reaction evidence="14">
        <text>ATP + H2O = ADP + phosphate + H(+)</text>
        <dbReference type="Rhea" id="RHEA:13065"/>
        <dbReference type="ChEBI" id="CHEBI:15377"/>
        <dbReference type="ChEBI" id="CHEBI:15378"/>
        <dbReference type="ChEBI" id="CHEBI:30616"/>
        <dbReference type="ChEBI" id="CHEBI:43474"/>
        <dbReference type="ChEBI" id="CHEBI:456216"/>
        <dbReference type="EC" id="5.6.2.4"/>
    </reaction>
</comment>
<reference evidence="18 19" key="1">
    <citation type="submission" date="2006-09" db="EMBL/GenBank/DDBJ databases">
        <authorList>
            <person name="Emerson D."/>
            <person name="Ferriera S."/>
            <person name="Johnson J."/>
            <person name="Kravitz S."/>
            <person name="Halpern A."/>
            <person name="Remington K."/>
            <person name="Beeson K."/>
            <person name="Tran B."/>
            <person name="Rogers Y.-H."/>
            <person name="Friedman R."/>
            <person name="Venter J.C."/>
        </authorList>
    </citation>
    <scope>NUCLEOTIDE SEQUENCE [LARGE SCALE GENOMIC DNA]</scope>
    <source>
        <strain evidence="18 19">PV-1</strain>
    </source>
</reference>
<dbReference type="InterPro" id="IPR038726">
    <property type="entry name" value="PDDEXK_AddAB-type"/>
</dbReference>
<dbReference type="OrthoDB" id="9810135at2"/>
<dbReference type="GO" id="GO:0043138">
    <property type="term" value="F:3'-5' DNA helicase activity"/>
    <property type="evidence" value="ECO:0007669"/>
    <property type="project" value="UniProtKB-EC"/>
</dbReference>
<keyword evidence="2 15" id="KW-0547">Nucleotide-binding</keyword>
<dbReference type="InterPro" id="IPR014016">
    <property type="entry name" value="UvrD-like_ATP-bd"/>
</dbReference>
<dbReference type="Gene3D" id="3.90.320.10">
    <property type="match status" value="1"/>
</dbReference>
<dbReference type="InterPro" id="IPR000212">
    <property type="entry name" value="DNA_helicase_UvrD/REP"/>
</dbReference>
<evidence type="ECO:0000256" key="11">
    <source>
        <dbReference type="ARBA" id="ARBA00034617"/>
    </source>
</evidence>
<dbReference type="EC" id="5.6.2.4" evidence="12"/>
<evidence type="ECO:0000256" key="10">
    <source>
        <dbReference type="ARBA" id="ARBA00023235"/>
    </source>
</evidence>
<dbReference type="InterPro" id="IPR027417">
    <property type="entry name" value="P-loop_NTPase"/>
</dbReference>
<evidence type="ECO:0000256" key="3">
    <source>
        <dbReference type="ARBA" id="ARBA00022763"/>
    </source>
</evidence>
<dbReference type="InterPro" id="IPR011604">
    <property type="entry name" value="PDDEXK-like_dom_sf"/>
</dbReference>
<dbReference type="GO" id="GO:0000725">
    <property type="term" value="P:recombinational repair"/>
    <property type="evidence" value="ECO:0007669"/>
    <property type="project" value="TreeGrafter"/>
</dbReference>
<evidence type="ECO:0000313" key="19">
    <source>
        <dbReference type="Proteomes" id="UP000005297"/>
    </source>
</evidence>
<dbReference type="PANTHER" id="PTHR11070:SF2">
    <property type="entry name" value="ATP-DEPENDENT DNA HELICASE SRS2"/>
    <property type="match status" value="1"/>
</dbReference>
<evidence type="ECO:0000256" key="8">
    <source>
        <dbReference type="ARBA" id="ARBA00023125"/>
    </source>
</evidence>
<evidence type="ECO:0000259" key="17">
    <source>
        <dbReference type="PROSITE" id="PS51217"/>
    </source>
</evidence>
<proteinExistence type="predicted"/>
<dbReference type="Pfam" id="PF12705">
    <property type="entry name" value="PDDEXK_1"/>
    <property type="match status" value="1"/>
</dbReference>
<dbReference type="GO" id="GO:0004527">
    <property type="term" value="F:exonuclease activity"/>
    <property type="evidence" value="ECO:0007669"/>
    <property type="project" value="UniProtKB-KW"/>
</dbReference>
<keyword evidence="9" id="KW-0234">DNA repair</keyword>
<dbReference type="HOGENOM" id="CLU_009270_0_0_0"/>
<dbReference type="SUPFAM" id="SSF52540">
    <property type="entry name" value="P-loop containing nucleoside triphosphate hydrolases"/>
    <property type="match status" value="1"/>
</dbReference>
<dbReference type="GO" id="GO:0003677">
    <property type="term" value="F:DNA binding"/>
    <property type="evidence" value="ECO:0007669"/>
    <property type="project" value="UniProtKB-KW"/>
</dbReference>
<name>Q0F3C0_9PROT</name>
<keyword evidence="8" id="KW-0238">DNA-binding</keyword>
<dbReference type="AlphaFoldDB" id="Q0F3C0"/>
<dbReference type="InterPro" id="IPR014017">
    <property type="entry name" value="DNA_helicase_UvrD-like_C"/>
</dbReference>
<evidence type="ECO:0000256" key="13">
    <source>
        <dbReference type="ARBA" id="ARBA00034923"/>
    </source>
</evidence>
<keyword evidence="19" id="KW-1185">Reference proteome</keyword>
<dbReference type="SUPFAM" id="SSF52980">
    <property type="entry name" value="Restriction endonuclease-like"/>
    <property type="match status" value="1"/>
</dbReference>
<dbReference type="Pfam" id="PF13361">
    <property type="entry name" value="UvrD_C"/>
    <property type="match status" value="2"/>
</dbReference>
<keyword evidence="10" id="KW-0413">Isomerase</keyword>
<evidence type="ECO:0000256" key="4">
    <source>
        <dbReference type="ARBA" id="ARBA00022801"/>
    </source>
</evidence>
<dbReference type="GO" id="GO:0005524">
    <property type="term" value="F:ATP binding"/>
    <property type="evidence" value="ECO:0007669"/>
    <property type="project" value="UniProtKB-UniRule"/>
</dbReference>